<accession>A0A328F969</accession>
<dbReference type="Pfam" id="PF13689">
    <property type="entry name" value="DUF4154"/>
    <property type="match status" value="1"/>
</dbReference>
<dbReference type="EMBL" id="QLNI01000035">
    <property type="protein sequence ID" value="RAM00919.1"/>
    <property type="molecule type" value="Genomic_DNA"/>
</dbReference>
<sequence length="195" mass="21834">MPKLRGNFKAMSRAVMSIPVIVFLVLSFTFMPGVVAAQNWTGRLSVSEYKLRAAYLYNFSKFIRWPESAFESKESAFVIGLLGEDVPMAISELLKSRTIGSRPIKVREYRTGESMDGCHLLYLHSSQKWKPVLRTLKSSRVITVGDAPSFADDGGAIQFVTIRNRLRFIINLKAPGFAGVDLDSRLLSLALEIKK</sequence>
<dbReference type="Proteomes" id="UP000248798">
    <property type="component" value="Unassembled WGS sequence"/>
</dbReference>
<protein>
    <submittedName>
        <fullName evidence="1">YfiR family protein</fullName>
    </submittedName>
</protein>
<dbReference type="Proteomes" id="UP000293902">
    <property type="component" value="Chromosome"/>
</dbReference>
<organism evidence="2 3">
    <name type="scientific">Desulfobacter hydrogenophilus</name>
    <dbReference type="NCBI Taxonomy" id="2291"/>
    <lineage>
        <taxon>Bacteria</taxon>
        <taxon>Pseudomonadati</taxon>
        <taxon>Thermodesulfobacteriota</taxon>
        <taxon>Desulfobacteria</taxon>
        <taxon>Desulfobacterales</taxon>
        <taxon>Desulfobacteraceae</taxon>
        <taxon>Desulfobacter</taxon>
    </lineage>
</organism>
<gene>
    <name evidence="2" type="ORF">DO021_16245</name>
    <name evidence="1" type="ORF">EYB58_21435</name>
</gene>
<dbReference type="EMBL" id="CP036313">
    <property type="protein sequence ID" value="QBH15251.1"/>
    <property type="molecule type" value="Genomic_DNA"/>
</dbReference>
<reference evidence="2 3" key="1">
    <citation type="submission" date="2018-06" db="EMBL/GenBank/DDBJ databases">
        <title>Complete Genome Sequence of Desulfobacter hydrogenophilus (DSM3380).</title>
        <authorList>
            <person name="Marietou A."/>
            <person name="Schreiber L."/>
            <person name="Marshall I."/>
            <person name="Jorgensen B."/>
        </authorList>
    </citation>
    <scope>NUCLEOTIDE SEQUENCE [LARGE SCALE GENOMIC DNA]</scope>
    <source>
        <strain evidence="2 3">DSM 3380</strain>
    </source>
</reference>
<dbReference type="AlphaFoldDB" id="A0A328F969"/>
<evidence type="ECO:0000313" key="2">
    <source>
        <dbReference type="EMBL" id="RAM00919.1"/>
    </source>
</evidence>
<reference evidence="1 4" key="2">
    <citation type="submission" date="2019-02" db="EMBL/GenBank/DDBJ databases">
        <title>Complete genome sequence of Desulfobacter hydrogenophilus AcRS1.</title>
        <authorList>
            <person name="Marietou A."/>
            <person name="Lund M.B."/>
            <person name="Marshall I.P.G."/>
            <person name="Schreiber L."/>
            <person name="Jorgensen B."/>
        </authorList>
    </citation>
    <scope>NUCLEOTIDE SEQUENCE [LARGE SCALE GENOMIC DNA]</scope>
    <source>
        <strain evidence="1 4">AcRS1</strain>
    </source>
</reference>
<name>A0A328F969_9BACT</name>
<dbReference type="OrthoDB" id="9803365at2"/>
<dbReference type="RefSeq" id="WP_111958581.1">
    <property type="nucleotide sequence ID" value="NZ_QLNI01000035.1"/>
</dbReference>
<evidence type="ECO:0000313" key="3">
    <source>
        <dbReference type="Proteomes" id="UP000248798"/>
    </source>
</evidence>
<evidence type="ECO:0000313" key="1">
    <source>
        <dbReference type="EMBL" id="QBH15251.1"/>
    </source>
</evidence>
<dbReference type="InterPro" id="IPR025293">
    <property type="entry name" value="YfiR/HmsC-like"/>
</dbReference>
<proteinExistence type="predicted"/>
<keyword evidence="4" id="KW-1185">Reference proteome</keyword>
<evidence type="ECO:0000313" key="4">
    <source>
        <dbReference type="Proteomes" id="UP000293902"/>
    </source>
</evidence>